<proteinExistence type="predicted"/>
<evidence type="ECO:0000313" key="3">
    <source>
        <dbReference type="Proteomes" id="UP000824120"/>
    </source>
</evidence>
<feature type="compositionally biased region" description="Basic and acidic residues" evidence="1">
    <location>
        <begin position="66"/>
        <end position="77"/>
    </location>
</feature>
<sequence length="103" mass="11566">MKGGRATTSSSWAGNASKYSLRMRPLKTHINNPPTTCKLSRGLEREDSSPSESAFRSQSGSQLGSEESHSEESKDRVQFVRVVRQTNHYDVLGMFQIFRKGED</sequence>
<accession>A0A9J5ZT43</accession>
<reference evidence="2 3" key="1">
    <citation type="submission" date="2020-09" db="EMBL/GenBank/DDBJ databases">
        <title>De no assembly of potato wild relative species, Solanum commersonii.</title>
        <authorList>
            <person name="Cho K."/>
        </authorList>
    </citation>
    <scope>NUCLEOTIDE SEQUENCE [LARGE SCALE GENOMIC DNA]</scope>
    <source>
        <strain evidence="2">LZ3.2</strain>
        <tissue evidence="2">Leaf</tissue>
    </source>
</reference>
<keyword evidence="3" id="KW-1185">Reference proteome</keyword>
<feature type="compositionally biased region" description="Polar residues" evidence="1">
    <location>
        <begin position="29"/>
        <end position="38"/>
    </location>
</feature>
<dbReference type="EMBL" id="JACXVP010000003">
    <property type="protein sequence ID" value="KAG5615275.1"/>
    <property type="molecule type" value="Genomic_DNA"/>
</dbReference>
<comment type="caution">
    <text evidence="2">The sequence shown here is derived from an EMBL/GenBank/DDBJ whole genome shotgun (WGS) entry which is preliminary data.</text>
</comment>
<evidence type="ECO:0000313" key="2">
    <source>
        <dbReference type="EMBL" id="KAG5615275.1"/>
    </source>
</evidence>
<evidence type="ECO:0000256" key="1">
    <source>
        <dbReference type="SAM" id="MobiDB-lite"/>
    </source>
</evidence>
<dbReference type="AlphaFoldDB" id="A0A9J5ZT43"/>
<feature type="region of interest" description="Disordered" evidence="1">
    <location>
        <begin position="23"/>
        <end position="77"/>
    </location>
</feature>
<protein>
    <submittedName>
        <fullName evidence="2">Uncharacterized protein</fullName>
    </submittedName>
</protein>
<organism evidence="2 3">
    <name type="scientific">Solanum commersonii</name>
    <name type="common">Commerson's wild potato</name>
    <name type="synonym">Commerson's nightshade</name>
    <dbReference type="NCBI Taxonomy" id="4109"/>
    <lineage>
        <taxon>Eukaryota</taxon>
        <taxon>Viridiplantae</taxon>
        <taxon>Streptophyta</taxon>
        <taxon>Embryophyta</taxon>
        <taxon>Tracheophyta</taxon>
        <taxon>Spermatophyta</taxon>
        <taxon>Magnoliopsida</taxon>
        <taxon>eudicotyledons</taxon>
        <taxon>Gunneridae</taxon>
        <taxon>Pentapetalae</taxon>
        <taxon>asterids</taxon>
        <taxon>lamiids</taxon>
        <taxon>Solanales</taxon>
        <taxon>Solanaceae</taxon>
        <taxon>Solanoideae</taxon>
        <taxon>Solaneae</taxon>
        <taxon>Solanum</taxon>
    </lineage>
</organism>
<dbReference type="Proteomes" id="UP000824120">
    <property type="component" value="Chromosome 3"/>
</dbReference>
<name>A0A9J5ZT43_SOLCO</name>
<gene>
    <name evidence="2" type="ORF">H5410_015099</name>
</gene>